<dbReference type="SUPFAM" id="SSF81383">
    <property type="entry name" value="F-box domain"/>
    <property type="match status" value="1"/>
</dbReference>
<feature type="domain" description="F-box" evidence="1">
    <location>
        <begin position="5"/>
        <end position="48"/>
    </location>
</feature>
<reference evidence="2 3" key="1">
    <citation type="submission" date="2021-05" db="EMBL/GenBank/DDBJ databases">
        <title>Genome Assembly of Synthetic Allotetraploid Brassica napus Reveals Homoeologous Exchanges between Subgenomes.</title>
        <authorList>
            <person name="Davis J.T."/>
        </authorList>
    </citation>
    <scope>NUCLEOTIDE SEQUENCE [LARGE SCALE GENOMIC DNA]</scope>
    <source>
        <strain evidence="3">cv. Da-Ae</strain>
        <tissue evidence="2">Seedling</tissue>
    </source>
</reference>
<dbReference type="Gene3D" id="1.20.1280.50">
    <property type="match status" value="1"/>
</dbReference>
<dbReference type="PANTHER" id="PTHR39741">
    <property type="entry name" value="F-BOX DOMAIN CONTAINING PROTEIN, EXPRESSED"/>
    <property type="match status" value="1"/>
</dbReference>
<evidence type="ECO:0000313" key="2">
    <source>
        <dbReference type="EMBL" id="KAH0890737.1"/>
    </source>
</evidence>
<gene>
    <name evidence="2" type="ORF">HID58_053166</name>
</gene>
<dbReference type="InterPro" id="IPR001810">
    <property type="entry name" value="F-box_dom"/>
</dbReference>
<dbReference type="PANTHER" id="PTHR39741:SF14">
    <property type="entry name" value="F-BOX DOMAIN-CONTAINING PROTEIN"/>
    <property type="match status" value="1"/>
</dbReference>
<accession>A0ABQ8AEK3</accession>
<dbReference type="Proteomes" id="UP000824890">
    <property type="component" value="Unassembled WGS sequence"/>
</dbReference>
<protein>
    <recommendedName>
        <fullName evidence="1">F-box domain-containing protein</fullName>
    </recommendedName>
</protein>
<dbReference type="InterPro" id="IPR055336">
    <property type="entry name" value="At4g00755-like"/>
</dbReference>
<dbReference type="EMBL" id="JAGKQM010000013">
    <property type="protein sequence ID" value="KAH0890737.1"/>
    <property type="molecule type" value="Genomic_DNA"/>
</dbReference>
<organism evidence="2 3">
    <name type="scientific">Brassica napus</name>
    <name type="common">Rape</name>
    <dbReference type="NCBI Taxonomy" id="3708"/>
    <lineage>
        <taxon>Eukaryota</taxon>
        <taxon>Viridiplantae</taxon>
        <taxon>Streptophyta</taxon>
        <taxon>Embryophyta</taxon>
        <taxon>Tracheophyta</taxon>
        <taxon>Spermatophyta</taxon>
        <taxon>Magnoliopsida</taxon>
        <taxon>eudicotyledons</taxon>
        <taxon>Gunneridae</taxon>
        <taxon>Pentapetalae</taxon>
        <taxon>rosids</taxon>
        <taxon>malvids</taxon>
        <taxon>Brassicales</taxon>
        <taxon>Brassicaceae</taxon>
        <taxon>Brassiceae</taxon>
        <taxon>Brassica</taxon>
    </lineage>
</organism>
<evidence type="ECO:0000259" key="1">
    <source>
        <dbReference type="Pfam" id="PF00646"/>
    </source>
</evidence>
<proteinExistence type="predicted"/>
<dbReference type="Pfam" id="PF00646">
    <property type="entry name" value="F-box"/>
    <property type="match status" value="1"/>
</dbReference>
<name>A0ABQ8AEK3_BRANA</name>
<keyword evidence="3" id="KW-1185">Reference proteome</keyword>
<evidence type="ECO:0000313" key="3">
    <source>
        <dbReference type="Proteomes" id="UP000824890"/>
    </source>
</evidence>
<comment type="caution">
    <text evidence="2">The sequence shown here is derived from an EMBL/GenBank/DDBJ whole genome shotgun (WGS) entry which is preliminary data.</text>
</comment>
<dbReference type="InterPro" id="IPR036047">
    <property type="entry name" value="F-box-like_dom_sf"/>
</dbReference>
<sequence length="318" mass="36208">MDFVSKLDTDTLLSILSCLDDPSALVRASASAVSRSWRDFGLSKKLCFKLFYQLTCVDRVNEKSSWSRSSLMDTKLLEREHKAFALLAKGCTSSPIRSCIADAIIASSTHNFRKSILNTLDEIDQIGDTPSYWSSSGQQESSVPETLLYKLKGDLCVVTEFSIHPFQAYFQPGSPIYSLHYVRFRLGHLDNNNSQEKDNYVWTYTSQEFAMAQVCVSLACYQVLLPSTVDNHVSHVRVMGRSLANSFRLVDPDDESEKFGLMVVRYCDPKEMGETEVEEEVVHRQFRHVAGMENLQRLFNFLRRYPVDAEYAWHDGSS</sequence>